<dbReference type="SUPFAM" id="SSF55781">
    <property type="entry name" value="GAF domain-like"/>
    <property type="match status" value="1"/>
</dbReference>
<organism evidence="2 3">
    <name type="scientific">Hymenobacter polaris</name>
    <dbReference type="NCBI Taxonomy" id="2682546"/>
    <lineage>
        <taxon>Bacteria</taxon>
        <taxon>Pseudomonadati</taxon>
        <taxon>Bacteroidota</taxon>
        <taxon>Cytophagia</taxon>
        <taxon>Cytophagales</taxon>
        <taxon>Hymenobacteraceae</taxon>
        <taxon>Hymenobacter</taxon>
    </lineage>
</organism>
<dbReference type="RefSeq" id="WP_169532246.1">
    <property type="nucleotide sequence ID" value="NZ_JABBGH010000002.1"/>
</dbReference>
<dbReference type="Proteomes" id="UP000559626">
    <property type="component" value="Unassembled WGS sequence"/>
</dbReference>
<gene>
    <name evidence="2" type="ORF">HHL22_15505</name>
</gene>
<comment type="caution">
    <text evidence="2">The sequence shown here is derived from an EMBL/GenBank/DDBJ whole genome shotgun (WGS) entry which is preliminary data.</text>
</comment>
<dbReference type="InterPro" id="IPR003018">
    <property type="entry name" value="GAF"/>
</dbReference>
<sequence length="794" mass="89931">MPAPSLLSAPPSPADQPLALAPAAGAAPTGFPFAAVLSLEPLIAYWAQHEHDDNPGVARLARTVARQVAEHPACHGDLPSVAVLDANPELVDTLMLAMFPPAATATAITGAIVPFHRQAFYYTPRFAEVLLGRDRTIKQPLNVDLAMLEELMTRLAYLLILSREYGAELPLPGALIFTVPDYRIGLYRHYGVSIDSTFVRVRVVGEKPALSAEQVQHLLRHRHHLPTWYELLPPAHFMLEGFNLLQLVDVTTQEILSELKYDLLERDVLQASDRIEQIQEKLRVLFALPALQLGIAAYDERKKAFVDFGRKVNHSFLTKQLQGQGLENDFRQVYNRLLTERRPLVLDDVATAPELPDSLRQQMLRLGVRSAILAALPYGSDTVGLLELGSPGVGDLDEFALELVNQFVPLFAVAVKRNAEDQETRVQSVVKEYFTAIHPTMEWRFNDAARRLLARREEAGGRVVEMEAIVFEDVYPLHGSSDIRGSSTARNEAVQGDLIEHLTLAGRVLKKASEYQQLPILDELKFYVNKHLRRLRQGILSGDEVSIYDSLRTEVEPLFEYLAQNVPELRPTIAGYWQHIDEHLGILYKRRRDFELSVTRLNDTISDYLDEQEAEAQAMFPHYYQRLKTDGVEYNIYVGGSLVQDKPFDLVFLKNLRLWQLLVMVEITRRTHALQAELPVPLATTQLILIHSQPLSIRFRQDERQFDVDGTYNIRYEIIKKRIDKATVLGTGERLTQPGYLALVYAQTREATEYHEYIDYLQDRGLLEPGIESLELEELQGVKGLLALRVKVRV</sequence>
<dbReference type="InterPro" id="IPR029016">
    <property type="entry name" value="GAF-like_dom_sf"/>
</dbReference>
<dbReference type="Gene3D" id="3.30.450.40">
    <property type="match status" value="1"/>
</dbReference>
<keyword evidence="3" id="KW-1185">Reference proteome</keyword>
<accession>A0A7Y0FN70</accession>
<proteinExistence type="predicted"/>
<dbReference type="SMART" id="SM00065">
    <property type="entry name" value="GAF"/>
    <property type="match status" value="1"/>
</dbReference>
<evidence type="ECO:0000259" key="1">
    <source>
        <dbReference type="SMART" id="SM00065"/>
    </source>
</evidence>
<evidence type="ECO:0000313" key="2">
    <source>
        <dbReference type="EMBL" id="NML66613.1"/>
    </source>
</evidence>
<reference evidence="2 3" key="1">
    <citation type="submission" date="2020-04" db="EMBL/GenBank/DDBJ databases">
        <title>Hymenobacter polaris sp. nov., isolated from Arctic soil.</title>
        <authorList>
            <person name="Dahal R.H."/>
        </authorList>
    </citation>
    <scope>NUCLEOTIDE SEQUENCE [LARGE SCALE GENOMIC DNA]</scope>
    <source>
        <strain evidence="2 3">RP-2-7</strain>
    </source>
</reference>
<protein>
    <submittedName>
        <fullName evidence="2">GAF domain-containing protein</fullName>
    </submittedName>
</protein>
<evidence type="ECO:0000313" key="3">
    <source>
        <dbReference type="Proteomes" id="UP000559626"/>
    </source>
</evidence>
<dbReference type="Pfam" id="PF01590">
    <property type="entry name" value="GAF"/>
    <property type="match status" value="1"/>
</dbReference>
<dbReference type="EMBL" id="JABBGH010000002">
    <property type="protein sequence ID" value="NML66613.1"/>
    <property type="molecule type" value="Genomic_DNA"/>
</dbReference>
<dbReference type="AlphaFoldDB" id="A0A7Y0FN70"/>
<name>A0A7Y0FN70_9BACT</name>
<feature type="domain" description="GAF" evidence="1">
    <location>
        <begin position="270"/>
        <end position="425"/>
    </location>
</feature>